<comment type="similarity">
    <text evidence="2 6">Belongs to the class-III pyridoxal-phosphate-dependent aminotransferase family.</text>
</comment>
<keyword evidence="3 7" id="KW-0032">Aminotransferase</keyword>
<dbReference type="CDD" id="cd00610">
    <property type="entry name" value="OAT_like"/>
    <property type="match status" value="1"/>
</dbReference>
<proteinExistence type="inferred from homology"/>
<dbReference type="PIRSF" id="PIRSF000521">
    <property type="entry name" value="Transaminase_4ab_Lys_Orn"/>
    <property type="match status" value="1"/>
</dbReference>
<dbReference type="KEGG" id="gur:Gura_1957"/>
<evidence type="ECO:0000256" key="3">
    <source>
        <dbReference type="ARBA" id="ARBA00022576"/>
    </source>
</evidence>
<dbReference type="SUPFAM" id="SSF53383">
    <property type="entry name" value="PLP-dependent transferases"/>
    <property type="match status" value="1"/>
</dbReference>
<dbReference type="PANTHER" id="PTHR11986:SF58">
    <property type="entry name" value="LEUCINE_METHIONINE RACEMASE"/>
    <property type="match status" value="1"/>
</dbReference>
<keyword evidence="5 6" id="KW-0663">Pyridoxal phosphate</keyword>
<name>A5GFE2_GEOUR</name>
<organism evidence="7 8">
    <name type="scientific">Geotalea uraniireducens (strain Rf4)</name>
    <name type="common">Geobacter uraniireducens</name>
    <dbReference type="NCBI Taxonomy" id="351605"/>
    <lineage>
        <taxon>Bacteria</taxon>
        <taxon>Pseudomonadati</taxon>
        <taxon>Thermodesulfobacteriota</taxon>
        <taxon>Desulfuromonadia</taxon>
        <taxon>Geobacterales</taxon>
        <taxon>Geobacteraceae</taxon>
        <taxon>Geotalea</taxon>
    </lineage>
</organism>
<evidence type="ECO:0000256" key="1">
    <source>
        <dbReference type="ARBA" id="ARBA00001933"/>
    </source>
</evidence>
<evidence type="ECO:0000313" key="7">
    <source>
        <dbReference type="EMBL" id="ABQ26147.1"/>
    </source>
</evidence>
<keyword evidence="4 7" id="KW-0808">Transferase</keyword>
<evidence type="ECO:0000256" key="5">
    <source>
        <dbReference type="ARBA" id="ARBA00022898"/>
    </source>
</evidence>
<dbReference type="InterPro" id="IPR049704">
    <property type="entry name" value="Aminotrans_3_PPA_site"/>
</dbReference>
<dbReference type="RefSeq" id="WP_011938850.1">
    <property type="nucleotide sequence ID" value="NC_009483.1"/>
</dbReference>
<comment type="cofactor">
    <cofactor evidence="1">
        <name>pyridoxal 5'-phosphate</name>
        <dbReference type="ChEBI" id="CHEBI:597326"/>
    </cofactor>
</comment>
<dbReference type="HOGENOM" id="CLU_016922_10_0_7"/>
<evidence type="ECO:0000256" key="4">
    <source>
        <dbReference type="ARBA" id="ARBA00022679"/>
    </source>
</evidence>
<dbReference type="Gene3D" id="3.90.1150.10">
    <property type="entry name" value="Aspartate Aminotransferase, domain 1"/>
    <property type="match status" value="1"/>
</dbReference>
<dbReference type="AlphaFoldDB" id="A5GFE2"/>
<keyword evidence="8" id="KW-1185">Reference proteome</keyword>
<dbReference type="OrthoDB" id="9801052at2"/>
<evidence type="ECO:0000256" key="6">
    <source>
        <dbReference type="RuleBase" id="RU003560"/>
    </source>
</evidence>
<dbReference type="EC" id="2.6.1.-" evidence="7"/>
<protein>
    <submittedName>
        <fullName evidence="7">Aminotransferase</fullName>
        <ecNumber evidence="7">2.6.1.-</ecNumber>
    </submittedName>
</protein>
<dbReference type="GO" id="GO:0030170">
    <property type="term" value="F:pyridoxal phosphate binding"/>
    <property type="evidence" value="ECO:0007669"/>
    <property type="project" value="InterPro"/>
</dbReference>
<dbReference type="Gene3D" id="3.40.640.10">
    <property type="entry name" value="Type I PLP-dependent aspartate aminotransferase-like (Major domain)"/>
    <property type="match status" value="1"/>
</dbReference>
<dbReference type="Proteomes" id="UP000006695">
    <property type="component" value="Chromosome"/>
</dbReference>
<dbReference type="Pfam" id="PF00202">
    <property type="entry name" value="Aminotran_3"/>
    <property type="match status" value="1"/>
</dbReference>
<dbReference type="NCBIfam" id="NF005993">
    <property type="entry name" value="PRK08117.1"/>
    <property type="match status" value="1"/>
</dbReference>
<evidence type="ECO:0000256" key="2">
    <source>
        <dbReference type="ARBA" id="ARBA00008954"/>
    </source>
</evidence>
<gene>
    <name evidence="7" type="ordered locus">Gura_1957</name>
</gene>
<dbReference type="InterPro" id="IPR050103">
    <property type="entry name" value="Class-III_PLP-dep_AT"/>
</dbReference>
<dbReference type="PANTHER" id="PTHR11986">
    <property type="entry name" value="AMINOTRANSFERASE CLASS III"/>
    <property type="match status" value="1"/>
</dbReference>
<sequence length="427" mass="46103">METMAGLVNRAANVFTPALHLYYPVAIASGCGATVESTDGRLYLDFSSGLAVLNVGHNHPRVLEAARKQLDCYIHTGGIYYSETSVSAAEKLVSITPDGLDMLFFSNSGAEAVEGALKLARFTTGRQGIISFTGAFHGRTLGAISLTTSSVDYRRRYHPLLPSVYHSPYPYCFRCPIHECPETCGLSCLRYLRTIFERQIPAEEVAAVIIEPVLGEGGYHPAPAKFLVELRKLCTEHGILLIFDEVQSGMGRTGRWFAGEQSGVVPDIMTVAKGIASGFPLSAVVAGRDLMQRWNPGAHGTTFGGNPVSCAASIATIEVIQRQKLLDKASMGGVRALDRLRKIAATFPVIGDVRGFGHMIGIEFVDKMGEPNGNACRKVLDHCLEKGLILIGCGPMRNIVRFIPPLVVSDAEMESALDIFEQGVKGL</sequence>
<dbReference type="InterPro" id="IPR015422">
    <property type="entry name" value="PyrdxlP-dep_Trfase_small"/>
</dbReference>
<dbReference type="GO" id="GO:0008483">
    <property type="term" value="F:transaminase activity"/>
    <property type="evidence" value="ECO:0007669"/>
    <property type="project" value="UniProtKB-KW"/>
</dbReference>
<reference evidence="7 8" key="1">
    <citation type="submission" date="2007-05" db="EMBL/GenBank/DDBJ databases">
        <title>Complete sequence of Geobacter uraniireducens Rf4.</title>
        <authorList>
            <consortium name="US DOE Joint Genome Institute"/>
            <person name="Copeland A."/>
            <person name="Lucas S."/>
            <person name="Lapidus A."/>
            <person name="Barry K."/>
            <person name="Detter J.C."/>
            <person name="Glavina del Rio T."/>
            <person name="Hammon N."/>
            <person name="Israni S."/>
            <person name="Dalin E."/>
            <person name="Tice H."/>
            <person name="Pitluck S."/>
            <person name="Chertkov O."/>
            <person name="Brettin T."/>
            <person name="Bruce D."/>
            <person name="Han C."/>
            <person name="Schmutz J."/>
            <person name="Larimer F."/>
            <person name="Land M."/>
            <person name="Hauser L."/>
            <person name="Kyrpides N."/>
            <person name="Mikhailova N."/>
            <person name="Shelobolina E."/>
            <person name="Aklujkar M."/>
            <person name="Lovley D."/>
            <person name="Richardson P."/>
        </authorList>
    </citation>
    <scope>NUCLEOTIDE SEQUENCE [LARGE SCALE GENOMIC DNA]</scope>
    <source>
        <strain evidence="7 8">Rf4</strain>
    </source>
</reference>
<dbReference type="FunFam" id="3.40.640.10:FF:000013">
    <property type="entry name" value="4-aminobutyrate aminotransferase"/>
    <property type="match status" value="1"/>
</dbReference>
<dbReference type="EMBL" id="CP000698">
    <property type="protein sequence ID" value="ABQ26147.1"/>
    <property type="molecule type" value="Genomic_DNA"/>
</dbReference>
<dbReference type="InterPro" id="IPR015421">
    <property type="entry name" value="PyrdxlP-dep_Trfase_major"/>
</dbReference>
<evidence type="ECO:0000313" key="8">
    <source>
        <dbReference type="Proteomes" id="UP000006695"/>
    </source>
</evidence>
<dbReference type="GO" id="GO:0042802">
    <property type="term" value="F:identical protein binding"/>
    <property type="evidence" value="ECO:0007669"/>
    <property type="project" value="TreeGrafter"/>
</dbReference>
<accession>A5GFE2</accession>
<dbReference type="InterPro" id="IPR015424">
    <property type="entry name" value="PyrdxlP-dep_Trfase"/>
</dbReference>
<dbReference type="PROSITE" id="PS00600">
    <property type="entry name" value="AA_TRANSFER_CLASS_3"/>
    <property type="match status" value="1"/>
</dbReference>
<dbReference type="InterPro" id="IPR005814">
    <property type="entry name" value="Aminotrans_3"/>
</dbReference>
<dbReference type="STRING" id="351605.Gura_1957"/>